<dbReference type="Gene3D" id="2.60.120.260">
    <property type="entry name" value="Galactose-binding domain-like"/>
    <property type="match status" value="1"/>
</dbReference>
<proteinExistence type="predicted"/>
<dbReference type="CDD" id="cd03012">
    <property type="entry name" value="TlpA_like_DipZ_like"/>
    <property type="match status" value="1"/>
</dbReference>
<dbReference type="OrthoDB" id="9811352at2"/>
<organism evidence="2 3">
    <name type="scientific">Ramlibacter henchirensis</name>
    <dbReference type="NCBI Taxonomy" id="204072"/>
    <lineage>
        <taxon>Bacteria</taxon>
        <taxon>Pseudomonadati</taxon>
        <taxon>Pseudomonadota</taxon>
        <taxon>Betaproteobacteria</taxon>
        <taxon>Burkholderiales</taxon>
        <taxon>Comamonadaceae</taxon>
        <taxon>Ramlibacter</taxon>
    </lineage>
</organism>
<dbReference type="GO" id="GO:0016491">
    <property type="term" value="F:oxidoreductase activity"/>
    <property type="evidence" value="ECO:0007669"/>
    <property type="project" value="InterPro"/>
</dbReference>
<name>A0A4Z0C1V2_9BURK</name>
<gene>
    <name evidence="2" type="ORF">EZ313_02785</name>
</gene>
<evidence type="ECO:0000313" key="2">
    <source>
        <dbReference type="EMBL" id="TFZ05607.1"/>
    </source>
</evidence>
<dbReference type="PANTHER" id="PTHR42852">
    <property type="entry name" value="THIOL:DISULFIDE INTERCHANGE PROTEIN DSBE"/>
    <property type="match status" value="1"/>
</dbReference>
<evidence type="ECO:0000259" key="1">
    <source>
        <dbReference type="PROSITE" id="PS51352"/>
    </source>
</evidence>
<dbReference type="Pfam" id="PF00578">
    <property type="entry name" value="AhpC-TSA"/>
    <property type="match status" value="1"/>
</dbReference>
<dbReference type="InterPro" id="IPR050553">
    <property type="entry name" value="Thioredoxin_ResA/DsbE_sf"/>
</dbReference>
<dbReference type="InterPro" id="IPR013766">
    <property type="entry name" value="Thioredoxin_domain"/>
</dbReference>
<keyword evidence="3" id="KW-1185">Reference proteome</keyword>
<dbReference type="PANTHER" id="PTHR42852:SF13">
    <property type="entry name" value="PROTEIN DIPZ"/>
    <property type="match status" value="1"/>
</dbReference>
<dbReference type="InterPro" id="IPR000866">
    <property type="entry name" value="AhpC/TSA"/>
</dbReference>
<dbReference type="Pfam" id="PF17991">
    <property type="entry name" value="Thioredoxin_10"/>
    <property type="match status" value="1"/>
</dbReference>
<dbReference type="Gene3D" id="3.40.30.10">
    <property type="entry name" value="Glutaredoxin"/>
    <property type="match status" value="1"/>
</dbReference>
<comment type="caution">
    <text evidence="2">The sequence shown here is derived from an EMBL/GenBank/DDBJ whole genome shotgun (WGS) entry which is preliminary data.</text>
</comment>
<feature type="domain" description="Thioredoxin" evidence="1">
    <location>
        <begin position="80"/>
        <end position="231"/>
    </location>
</feature>
<dbReference type="InterPro" id="IPR036249">
    <property type="entry name" value="Thioredoxin-like_sf"/>
</dbReference>
<reference evidence="2 3" key="1">
    <citation type="submission" date="2019-03" db="EMBL/GenBank/DDBJ databases">
        <title>Ramlibacter henchirensis DSM 14656, whole genome shotgun sequence.</title>
        <authorList>
            <person name="Zhang X."/>
            <person name="Feng G."/>
            <person name="Zhu H."/>
        </authorList>
    </citation>
    <scope>NUCLEOTIDE SEQUENCE [LARGE SCALE GENOMIC DNA]</scope>
    <source>
        <strain evidence="2 3">DSM 14656</strain>
    </source>
</reference>
<dbReference type="Proteomes" id="UP000298180">
    <property type="component" value="Unassembled WGS sequence"/>
</dbReference>
<dbReference type="PROSITE" id="PS51352">
    <property type="entry name" value="THIOREDOXIN_2"/>
    <property type="match status" value="1"/>
</dbReference>
<dbReference type="SUPFAM" id="SSF52833">
    <property type="entry name" value="Thioredoxin-like"/>
    <property type="match status" value="1"/>
</dbReference>
<dbReference type="InterPro" id="IPR041017">
    <property type="entry name" value="Thioredoxin_10"/>
</dbReference>
<dbReference type="AlphaFoldDB" id="A0A4Z0C1V2"/>
<accession>A0A4Z0C1V2</accession>
<dbReference type="GO" id="GO:0016209">
    <property type="term" value="F:antioxidant activity"/>
    <property type="evidence" value="ECO:0007669"/>
    <property type="project" value="InterPro"/>
</dbReference>
<evidence type="ECO:0000313" key="3">
    <source>
        <dbReference type="Proteomes" id="UP000298180"/>
    </source>
</evidence>
<dbReference type="EMBL" id="SMLM01000001">
    <property type="protein sequence ID" value="TFZ05607.1"/>
    <property type="molecule type" value="Genomic_DNA"/>
</dbReference>
<sequence length="407" mass="44951">MRWWPSACRRVGGGFLRCNGLVDADIEDLAPPAVLAQVVPRRSTLLLRAPRALVVVTAAVFAFLGDASAVGEKPGDPQRAPVTLPLRAQGSMPSLDGAVQWLNSPPLTAAALRGKVVLVQFWTYSCINWQRTLPHVRAWAEKYKDHGLVVIGVHTPEFSFEKDLDRIRRALAHFKVDYPVAVDSHRAVWSAFGNNFWPALYFVDAQGTIRHHHFGEGDFERSERVLQQLLKAAGAKDVPADTVRVTGTGSQAQADWANLRTPETYVGHDRAENFASPSGMTVGRTVRYAAPERLRPKAWALAGDWTVGREVALLEGKQGRIVHRFRARDLHLVMGPATQGRPVAFRVRLDGKPPGSAHGADIDAQGRGVLAEHRLHQLVRQPQPVGDRLFEIEFEDEGVEVYAFTFG</sequence>
<protein>
    <submittedName>
        <fullName evidence="2">Thioredoxin family protein</fullName>
    </submittedName>
</protein>